<dbReference type="NCBIfam" id="NF001204">
    <property type="entry name" value="PRK00166.1"/>
    <property type="match status" value="1"/>
</dbReference>
<evidence type="ECO:0000256" key="8">
    <source>
        <dbReference type="ARBA" id="ARBA00049417"/>
    </source>
</evidence>
<dbReference type="PANTHER" id="PTHR40942:SF2">
    <property type="entry name" value="CYTOCHROME-RELATED"/>
    <property type="match status" value="1"/>
</dbReference>
<sequence>MLGLFFVTHRVESPIGSQSPIAPPEKILKVPRVRCPAECKLRTIIIGDIHGQFESLMALTDELKWHDSCQTYFCGDLVNVGPNSADVVRWAMENNVKVVLGNHDLHMLSVMRGKSKARPKDTFHDILEARDRQEIFDWLVSQPLALSIDASHILVHAGVLPGWTEETILELSGEVEAALRSDPDSFFENMYGNQPSLWSPEIEGVDRLRIAVNALTRARVLHGDGRLEFEYKGLYDEIPSGLHAWFDLWPKQNPPQKIIFGHWSALGARDFGNAFALDSGAAWGRELSALELSYAQGVAQYTLTSVPVI</sequence>
<dbReference type="Pfam" id="PF00149">
    <property type="entry name" value="Metallophos"/>
    <property type="match status" value="1"/>
</dbReference>
<evidence type="ECO:0000256" key="7">
    <source>
        <dbReference type="ARBA" id="ARBA00033210"/>
    </source>
</evidence>
<dbReference type="PANTHER" id="PTHR40942">
    <property type="match status" value="1"/>
</dbReference>
<dbReference type="InterPro" id="IPR006186">
    <property type="entry name" value="Ser/Thr-sp_prot-phosphatase"/>
</dbReference>
<comment type="function">
    <text evidence="1">Hydrolyzes diadenosine 5',5'''-P1,P4-tetraphosphate to yield ADP.</text>
</comment>
<evidence type="ECO:0000313" key="10">
    <source>
        <dbReference type="EMBL" id="QED29012.1"/>
    </source>
</evidence>
<evidence type="ECO:0000256" key="3">
    <source>
        <dbReference type="ARBA" id="ARBA00012506"/>
    </source>
</evidence>
<dbReference type="PRINTS" id="PR00114">
    <property type="entry name" value="STPHPHTASE"/>
</dbReference>
<dbReference type="EMBL" id="CP042467">
    <property type="protein sequence ID" value="QED29012.1"/>
    <property type="molecule type" value="Genomic_DNA"/>
</dbReference>
<accession>A0A5B8XSY1</accession>
<dbReference type="InterPro" id="IPR004843">
    <property type="entry name" value="Calcineurin-like_PHP"/>
</dbReference>
<keyword evidence="4 10" id="KW-0378">Hydrolase</keyword>
<evidence type="ECO:0000256" key="1">
    <source>
        <dbReference type="ARBA" id="ARBA00003413"/>
    </source>
</evidence>
<keyword evidence="11" id="KW-1185">Reference proteome</keyword>
<evidence type="ECO:0000256" key="6">
    <source>
        <dbReference type="ARBA" id="ARBA00032248"/>
    </source>
</evidence>
<dbReference type="GO" id="GO:0008803">
    <property type="term" value="F:bis(5'-nucleosyl)-tetraphosphatase (symmetrical) activity"/>
    <property type="evidence" value="ECO:0007669"/>
    <property type="project" value="UniProtKB-EC"/>
</dbReference>
<dbReference type="Proteomes" id="UP000321595">
    <property type="component" value="Chromosome"/>
</dbReference>
<evidence type="ECO:0000313" key="11">
    <source>
        <dbReference type="Proteomes" id="UP000321595"/>
    </source>
</evidence>
<dbReference type="AlphaFoldDB" id="A0A5B8XSY1"/>
<feature type="domain" description="Calcineurin-like phosphoesterase" evidence="9">
    <location>
        <begin position="42"/>
        <end position="158"/>
    </location>
</feature>
<proteinExistence type="inferred from homology"/>
<dbReference type="KEGG" id="bbae:FRD01_17555"/>
<gene>
    <name evidence="10" type="ORF">FRD01_17555</name>
</gene>
<protein>
    <recommendedName>
        <fullName evidence="3">bis(5'-nucleosyl)-tetraphosphatase (symmetrical)</fullName>
        <ecNumber evidence="3">3.6.1.41</ecNumber>
    </recommendedName>
    <alternativeName>
        <fullName evidence="6">Ap4A hydrolase</fullName>
    </alternativeName>
    <alternativeName>
        <fullName evidence="5">Diadenosine 5',5'''-P1,P4-tetraphosphate pyrophosphohydrolase</fullName>
    </alternativeName>
    <alternativeName>
        <fullName evidence="7">Diadenosine tetraphosphatase</fullName>
    </alternativeName>
</protein>
<organism evidence="10 11">
    <name type="scientific">Microvenator marinus</name>
    <dbReference type="NCBI Taxonomy" id="2600177"/>
    <lineage>
        <taxon>Bacteria</taxon>
        <taxon>Deltaproteobacteria</taxon>
        <taxon>Bradymonadales</taxon>
        <taxon>Microvenatoraceae</taxon>
        <taxon>Microvenator</taxon>
    </lineage>
</organism>
<comment type="catalytic activity">
    <reaction evidence="8">
        <text>P(1),P(4)-bis(5'-adenosyl) tetraphosphate + H2O = 2 ADP + 2 H(+)</text>
        <dbReference type="Rhea" id="RHEA:24252"/>
        <dbReference type="ChEBI" id="CHEBI:15377"/>
        <dbReference type="ChEBI" id="CHEBI:15378"/>
        <dbReference type="ChEBI" id="CHEBI:58141"/>
        <dbReference type="ChEBI" id="CHEBI:456216"/>
        <dbReference type="EC" id="3.6.1.41"/>
    </reaction>
</comment>
<dbReference type="EC" id="3.6.1.41" evidence="3"/>
<dbReference type="OrthoDB" id="9807890at2"/>
<dbReference type="InterPro" id="IPR029052">
    <property type="entry name" value="Metallo-depent_PP-like"/>
</dbReference>
<evidence type="ECO:0000256" key="4">
    <source>
        <dbReference type="ARBA" id="ARBA00022801"/>
    </source>
</evidence>
<name>A0A5B8XSY1_9DELT</name>
<reference evidence="10 11" key="1">
    <citation type="submission" date="2019-08" db="EMBL/GenBank/DDBJ databases">
        <authorList>
            <person name="Liang Q."/>
        </authorList>
    </citation>
    <scope>NUCLEOTIDE SEQUENCE [LARGE SCALE GENOMIC DNA]</scope>
    <source>
        <strain evidence="10 11">V1718</strain>
    </source>
</reference>
<dbReference type="InterPro" id="IPR004617">
    <property type="entry name" value="ApaH"/>
</dbReference>
<comment type="similarity">
    <text evidence="2">Belongs to the Ap4A hydrolase family.</text>
</comment>
<evidence type="ECO:0000256" key="5">
    <source>
        <dbReference type="ARBA" id="ARBA00031248"/>
    </source>
</evidence>
<evidence type="ECO:0000256" key="2">
    <source>
        <dbReference type="ARBA" id="ARBA00005419"/>
    </source>
</evidence>
<dbReference type="Gene3D" id="3.60.21.10">
    <property type="match status" value="1"/>
</dbReference>
<dbReference type="PIRSF" id="PIRSF000903">
    <property type="entry name" value="B5n-ttraPtase_sm"/>
    <property type="match status" value="1"/>
</dbReference>
<dbReference type="SUPFAM" id="SSF56300">
    <property type="entry name" value="Metallo-dependent phosphatases"/>
    <property type="match status" value="1"/>
</dbReference>
<evidence type="ECO:0000259" key="9">
    <source>
        <dbReference type="Pfam" id="PF00149"/>
    </source>
</evidence>